<evidence type="ECO:0008006" key="4">
    <source>
        <dbReference type="Google" id="ProtNLM"/>
    </source>
</evidence>
<name>A0A1X2EKS5_9MYCO</name>
<dbReference type="RefSeq" id="WP_085109799.1">
    <property type="nucleotide sequence ID" value="NZ_JACKSN010000114.1"/>
</dbReference>
<organism evidence="2 3">
    <name type="scientific">Mycolicibacillus trivialis</name>
    <dbReference type="NCBI Taxonomy" id="1798"/>
    <lineage>
        <taxon>Bacteria</taxon>
        <taxon>Bacillati</taxon>
        <taxon>Actinomycetota</taxon>
        <taxon>Actinomycetes</taxon>
        <taxon>Mycobacteriales</taxon>
        <taxon>Mycobacteriaceae</taxon>
        <taxon>Mycolicibacillus</taxon>
    </lineage>
</organism>
<feature type="compositionally biased region" description="Basic and acidic residues" evidence="1">
    <location>
        <begin position="67"/>
        <end position="92"/>
    </location>
</feature>
<dbReference type="Proteomes" id="UP000193090">
    <property type="component" value="Unassembled WGS sequence"/>
</dbReference>
<dbReference type="OrthoDB" id="4565554at2"/>
<proteinExistence type="predicted"/>
<evidence type="ECO:0000256" key="1">
    <source>
        <dbReference type="SAM" id="MobiDB-lite"/>
    </source>
</evidence>
<evidence type="ECO:0000313" key="3">
    <source>
        <dbReference type="Proteomes" id="UP000193090"/>
    </source>
</evidence>
<comment type="caution">
    <text evidence="2">The sequence shown here is derived from an EMBL/GenBank/DDBJ whole genome shotgun (WGS) entry which is preliminary data.</text>
</comment>
<dbReference type="EMBL" id="LQPZ01000018">
    <property type="protein sequence ID" value="ORX05550.1"/>
    <property type="molecule type" value="Genomic_DNA"/>
</dbReference>
<keyword evidence="3" id="KW-1185">Reference proteome</keyword>
<evidence type="ECO:0000313" key="2">
    <source>
        <dbReference type="EMBL" id="ORX05550.1"/>
    </source>
</evidence>
<dbReference type="STRING" id="1798.AWC30_08965"/>
<accession>A0A1X2EKS5</accession>
<feature type="region of interest" description="Disordered" evidence="1">
    <location>
        <begin position="1"/>
        <end position="92"/>
    </location>
</feature>
<protein>
    <recommendedName>
        <fullName evidence="4">DUF5709 domain-containing protein</fullName>
    </recommendedName>
</protein>
<gene>
    <name evidence="2" type="ORF">AWC30_08965</name>
</gene>
<dbReference type="AlphaFoldDB" id="A0A1X2EKS5"/>
<sequence length="92" mass="9970">MTDNDTPSDAPSPYQPDPGDGVNTDLTSSVGAEDLDEDRIGLDPLEEGMDPPEQWTSADRFGVTAAEQREGESLDQRLAQETHDVGERDGPR</sequence>
<reference evidence="2 3" key="1">
    <citation type="submission" date="2016-01" db="EMBL/GenBank/DDBJ databases">
        <title>The new phylogeny of the genus Mycobacterium.</title>
        <authorList>
            <person name="Tarcisio F."/>
            <person name="Conor M."/>
            <person name="Antonella G."/>
            <person name="Elisabetta G."/>
            <person name="Giulia F.S."/>
            <person name="Sara T."/>
            <person name="Anna F."/>
            <person name="Clotilde B."/>
            <person name="Roberto B."/>
            <person name="Veronica D.S."/>
            <person name="Fabio R."/>
            <person name="Monica P."/>
            <person name="Olivier J."/>
            <person name="Enrico T."/>
            <person name="Nicola S."/>
        </authorList>
    </citation>
    <scope>NUCLEOTIDE SEQUENCE [LARGE SCALE GENOMIC DNA]</scope>
    <source>
        <strain evidence="2 3">DSM 44153</strain>
    </source>
</reference>